<sequence length="193" mass="21741">MNADEIRARLGLLKPEPRLDFKFEGLTDLAQSAVLIPLRDGPHGPELVLTKRSEALRKHAGQISFPGGRRDPEDVDLAATALREAWEELAIQPEDVRLYGALLRLPTVTGFNVTAFVGELPHPYTLTPNPAEVAHTIIAPIEALLDPAIYTRERHEWQGKVFDMHAFDFEGHNIWGATGFMIYEFLKFLEMMK</sequence>
<accession>A0A5B8XQG1</accession>
<organism evidence="8 9">
    <name type="scientific">Microvenator marinus</name>
    <dbReference type="NCBI Taxonomy" id="2600177"/>
    <lineage>
        <taxon>Bacteria</taxon>
        <taxon>Deltaproteobacteria</taxon>
        <taxon>Bradymonadales</taxon>
        <taxon>Microvenatoraceae</taxon>
        <taxon>Microvenator</taxon>
    </lineage>
</organism>
<dbReference type="SUPFAM" id="SSF55811">
    <property type="entry name" value="Nudix"/>
    <property type="match status" value="1"/>
</dbReference>
<keyword evidence="4" id="KW-0378">Hydrolase</keyword>
<evidence type="ECO:0000256" key="2">
    <source>
        <dbReference type="ARBA" id="ARBA00001946"/>
    </source>
</evidence>
<dbReference type="Proteomes" id="UP000321595">
    <property type="component" value="Chromosome"/>
</dbReference>
<dbReference type="OrthoDB" id="9802805at2"/>
<protein>
    <submittedName>
        <fullName evidence="8">CoA pyrophosphatase</fullName>
    </submittedName>
</protein>
<dbReference type="PANTHER" id="PTHR12992">
    <property type="entry name" value="NUDIX HYDROLASE"/>
    <property type="match status" value="1"/>
</dbReference>
<dbReference type="InterPro" id="IPR045121">
    <property type="entry name" value="CoAse"/>
</dbReference>
<dbReference type="Pfam" id="PF00293">
    <property type="entry name" value="NUDIX"/>
    <property type="match status" value="1"/>
</dbReference>
<evidence type="ECO:0000313" key="9">
    <source>
        <dbReference type="Proteomes" id="UP000321595"/>
    </source>
</evidence>
<dbReference type="EMBL" id="CP042467">
    <property type="protein sequence ID" value="QED27531.1"/>
    <property type="molecule type" value="Genomic_DNA"/>
</dbReference>
<dbReference type="GO" id="GO:0046872">
    <property type="term" value="F:metal ion binding"/>
    <property type="evidence" value="ECO:0007669"/>
    <property type="project" value="UniProtKB-KW"/>
</dbReference>
<keyword evidence="3" id="KW-0479">Metal-binding</keyword>
<name>A0A5B8XQG1_9DELT</name>
<gene>
    <name evidence="8" type="ORF">FRD01_09815</name>
</gene>
<keyword evidence="6" id="KW-0464">Manganese</keyword>
<dbReference type="CDD" id="cd03426">
    <property type="entry name" value="NUDIX_CoAse_Nudt7"/>
    <property type="match status" value="1"/>
</dbReference>
<reference evidence="8 9" key="1">
    <citation type="submission" date="2019-08" db="EMBL/GenBank/DDBJ databases">
        <authorList>
            <person name="Liang Q."/>
        </authorList>
    </citation>
    <scope>NUCLEOTIDE SEQUENCE [LARGE SCALE GENOMIC DNA]</scope>
    <source>
        <strain evidence="8 9">V1718</strain>
    </source>
</reference>
<feature type="domain" description="Nudix hydrolase" evidence="7">
    <location>
        <begin position="29"/>
        <end position="166"/>
    </location>
</feature>
<keyword evidence="9" id="KW-1185">Reference proteome</keyword>
<dbReference type="InterPro" id="IPR000086">
    <property type="entry name" value="NUDIX_hydrolase_dom"/>
</dbReference>
<keyword evidence="5" id="KW-0460">Magnesium</keyword>
<evidence type="ECO:0000256" key="3">
    <source>
        <dbReference type="ARBA" id="ARBA00022723"/>
    </source>
</evidence>
<dbReference type="KEGG" id="bbae:FRD01_09815"/>
<dbReference type="Gene3D" id="3.90.79.10">
    <property type="entry name" value="Nucleoside Triphosphate Pyrophosphohydrolase"/>
    <property type="match status" value="1"/>
</dbReference>
<proteinExistence type="predicted"/>
<dbReference type="GO" id="GO:0010945">
    <property type="term" value="F:coenzyme A diphosphatase activity"/>
    <property type="evidence" value="ECO:0007669"/>
    <property type="project" value="InterPro"/>
</dbReference>
<evidence type="ECO:0000259" key="7">
    <source>
        <dbReference type="PROSITE" id="PS51462"/>
    </source>
</evidence>
<evidence type="ECO:0000256" key="4">
    <source>
        <dbReference type="ARBA" id="ARBA00022801"/>
    </source>
</evidence>
<dbReference type="PANTHER" id="PTHR12992:SF11">
    <property type="entry name" value="MITOCHONDRIAL COENZYME A DIPHOSPHATASE NUDT8"/>
    <property type="match status" value="1"/>
</dbReference>
<dbReference type="RefSeq" id="WP_146959216.1">
    <property type="nucleotide sequence ID" value="NZ_CP042467.1"/>
</dbReference>
<evidence type="ECO:0000256" key="1">
    <source>
        <dbReference type="ARBA" id="ARBA00001936"/>
    </source>
</evidence>
<evidence type="ECO:0000256" key="6">
    <source>
        <dbReference type="ARBA" id="ARBA00023211"/>
    </source>
</evidence>
<dbReference type="PROSITE" id="PS51462">
    <property type="entry name" value="NUDIX"/>
    <property type="match status" value="1"/>
</dbReference>
<dbReference type="AlphaFoldDB" id="A0A5B8XQG1"/>
<comment type="cofactor">
    <cofactor evidence="2">
        <name>Mg(2+)</name>
        <dbReference type="ChEBI" id="CHEBI:18420"/>
    </cofactor>
</comment>
<comment type="cofactor">
    <cofactor evidence="1">
        <name>Mn(2+)</name>
        <dbReference type="ChEBI" id="CHEBI:29035"/>
    </cofactor>
</comment>
<evidence type="ECO:0000313" key="8">
    <source>
        <dbReference type="EMBL" id="QED27531.1"/>
    </source>
</evidence>
<dbReference type="InterPro" id="IPR015797">
    <property type="entry name" value="NUDIX_hydrolase-like_dom_sf"/>
</dbReference>
<evidence type="ECO:0000256" key="5">
    <source>
        <dbReference type="ARBA" id="ARBA00022842"/>
    </source>
</evidence>